<comment type="catalytic activity">
    <reaction evidence="2">
        <text>a 3'-end 2',3'-cyclophospho-ribonucleotide-RNA + H2O = a 3'-end 2'-phospho-ribonucleotide-RNA + H(+)</text>
        <dbReference type="Rhea" id="RHEA:11828"/>
        <dbReference type="Rhea" id="RHEA-COMP:10464"/>
        <dbReference type="Rhea" id="RHEA-COMP:17353"/>
        <dbReference type="ChEBI" id="CHEBI:15377"/>
        <dbReference type="ChEBI" id="CHEBI:15378"/>
        <dbReference type="ChEBI" id="CHEBI:83064"/>
        <dbReference type="ChEBI" id="CHEBI:173113"/>
        <dbReference type="EC" id="3.1.4.58"/>
    </reaction>
</comment>
<accession>A0A4Q1C850</accession>
<comment type="caution">
    <text evidence="4">The sequence shown here is derived from an EMBL/GenBank/DDBJ whole genome shotgun (WGS) entry which is preliminary data.</text>
</comment>
<dbReference type="GO" id="GO:0008664">
    <property type="term" value="F:RNA 2',3'-cyclic 3'-phosphodiesterase activity"/>
    <property type="evidence" value="ECO:0007669"/>
    <property type="project" value="UniProtKB-EC"/>
</dbReference>
<feature type="active site" description="Proton donor" evidence="2">
    <location>
        <position position="55"/>
    </location>
</feature>
<feature type="domain" description="Phosphoesterase HXTX" evidence="3">
    <location>
        <begin position="28"/>
        <end position="104"/>
    </location>
</feature>
<dbReference type="InterPro" id="IPR004175">
    <property type="entry name" value="RNA_CPDase"/>
</dbReference>
<feature type="short sequence motif" description="HXTX 1" evidence="2">
    <location>
        <begin position="55"/>
        <end position="58"/>
    </location>
</feature>
<evidence type="ECO:0000256" key="2">
    <source>
        <dbReference type="HAMAP-Rule" id="MF_01940"/>
    </source>
</evidence>
<dbReference type="InterPro" id="IPR014051">
    <property type="entry name" value="Phosphoesterase_HXTX"/>
</dbReference>
<dbReference type="EMBL" id="SDHX01000001">
    <property type="protein sequence ID" value="RXK55114.1"/>
    <property type="molecule type" value="Genomic_DNA"/>
</dbReference>
<dbReference type="HAMAP" id="MF_01940">
    <property type="entry name" value="RNA_CPDase"/>
    <property type="match status" value="1"/>
</dbReference>
<dbReference type="InterPro" id="IPR009097">
    <property type="entry name" value="Cyclic_Pdiesterase"/>
</dbReference>
<reference evidence="4 5" key="1">
    <citation type="submission" date="2019-01" db="EMBL/GenBank/DDBJ databases">
        <title>Lacunisphaera sp. strain TWA-58.</title>
        <authorList>
            <person name="Chen W.-M."/>
        </authorList>
    </citation>
    <scope>NUCLEOTIDE SEQUENCE [LARGE SCALE GENOMIC DNA]</scope>
    <source>
        <strain evidence="4 5">TWA-58</strain>
    </source>
</reference>
<evidence type="ECO:0000256" key="1">
    <source>
        <dbReference type="ARBA" id="ARBA00022801"/>
    </source>
</evidence>
<evidence type="ECO:0000313" key="5">
    <source>
        <dbReference type="Proteomes" id="UP000290218"/>
    </source>
</evidence>
<feature type="short sequence motif" description="HXTX 2" evidence="2">
    <location>
        <begin position="140"/>
        <end position="143"/>
    </location>
</feature>
<name>A0A4Q1C850_9BACT</name>
<sequence length="204" mass="22612">MPASKRTCLRAGRGLVRPVPRLFTALVPPTTIQTELADVAAPLAGVRWTPAENIHLTLRFIGETDEAKAERYAESLARVRVEPFILPVGGVGLFPTRGPAKVLWAGVGNGHTRLYQLRKQVDEALLAVDAGLAMPGFHPHFTLGRIGESYEPKELAHFLERHRTLEAPPFRVADFRLMSSELTPGRPPEYRVVRSFPLDRDPVP</sequence>
<dbReference type="AlphaFoldDB" id="A0A4Q1C850"/>
<evidence type="ECO:0000259" key="3">
    <source>
        <dbReference type="Pfam" id="PF02834"/>
    </source>
</evidence>
<dbReference type="Pfam" id="PF02834">
    <property type="entry name" value="LigT_PEase"/>
    <property type="match status" value="2"/>
</dbReference>
<dbReference type="Proteomes" id="UP000290218">
    <property type="component" value="Unassembled WGS sequence"/>
</dbReference>
<feature type="domain" description="Phosphoesterase HXTX" evidence="3">
    <location>
        <begin position="112"/>
        <end position="187"/>
    </location>
</feature>
<organism evidence="4 5">
    <name type="scientific">Oleiharenicola lentus</name>
    <dbReference type="NCBI Taxonomy" id="2508720"/>
    <lineage>
        <taxon>Bacteria</taxon>
        <taxon>Pseudomonadati</taxon>
        <taxon>Verrucomicrobiota</taxon>
        <taxon>Opitutia</taxon>
        <taxon>Opitutales</taxon>
        <taxon>Opitutaceae</taxon>
        <taxon>Oleiharenicola</taxon>
    </lineage>
</organism>
<dbReference type="SUPFAM" id="SSF55144">
    <property type="entry name" value="LigT-like"/>
    <property type="match status" value="1"/>
</dbReference>
<keyword evidence="1 2" id="KW-0378">Hydrolase</keyword>
<dbReference type="NCBIfam" id="TIGR02258">
    <property type="entry name" value="2_5_ligase"/>
    <property type="match status" value="1"/>
</dbReference>
<gene>
    <name evidence="4" type="primary">thpR</name>
    <name evidence="4" type="ORF">ESB00_04235</name>
</gene>
<dbReference type="PANTHER" id="PTHR35561">
    <property type="entry name" value="RNA 2',3'-CYCLIC PHOSPHODIESTERASE"/>
    <property type="match status" value="1"/>
</dbReference>
<dbReference type="Gene3D" id="3.90.1140.10">
    <property type="entry name" value="Cyclic phosphodiesterase"/>
    <property type="match status" value="1"/>
</dbReference>
<dbReference type="GO" id="GO:0004113">
    <property type="term" value="F:2',3'-cyclic-nucleotide 3'-phosphodiesterase activity"/>
    <property type="evidence" value="ECO:0007669"/>
    <property type="project" value="InterPro"/>
</dbReference>
<feature type="active site" description="Proton acceptor" evidence="2">
    <location>
        <position position="140"/>
    </location>
</feature>
<comment type="function">
    <text evidence="2">Hydrolyzes RNA 2',3'-cyclic phosphodiester to an RNA 2'-phosphomonoester.</text>
</comment>
<comment type="similarity">
    <text evidence="2">Belongs to the 2H phosphoesterase superfamily. ThpR family.</text>
</comment>
<keyword evidence="5" id="KW-1185">Reference proteome</keyword>
<dbReference type="PANTHER" id="PTHR35561:SF1">
    <property type="entry name" value="RNA 2',3'-CYCLIC PHOSPHODIESTERASE"/>
    <property type="match status" value="1"/>
</dbReference>
<evidence type="ECO:0000313" key="4">
    <source>
        <dbReference type="EMBL" id="RXK55114.1"/>
    </source>
</evidence>
<proteinExistence type="inferred from homology"/>
<protein>
    <recommendedName>
        <fullName evidence="2">RNA 2',3'-cyclic phosphodiesterase</fullName>
        <shortName evidence="2">RNA 2',3'-CPDase</shortName>
        <ecNumber evidence="2">3.1.4.58</ecNumber>
    </recommendedName>
</protein>
<dbReference type="OrthoDB" id="9789350at2"/>
<dbReference type="EC" id="3.1.4.58" evidence="2"/>